<organism evidence="1 2">
    <name type="scientific">Leptospira inadai serovar Lyme</name>
    <dbReference type="NCBI Taxonomy" id="293084"/>
    <lineage>
        <taxon>Bacteria</taxon>
        <taxon>Pseudomonadati</taxon>
        <taxon>Spirochaetota</taxon>
        <taxon>Spirochaetia</taxon>
        <taxon>Leptospirales</taxon>
        <taxon>Leptospiraceae</taxon>
        <taxon>Leptospira</taxon>
    </lineage>
</organism>
<keyword evidence="2" id="KW-1185">Reference proteome</keyword>
<evidence type="ECO:0000313" key="2">
    <source>
        <dbReference type="Proteomes" id="UP000094669"/>
    </source>
</evidence>
<reference evidence="1" key="1">
    <citation type="submission" date="2018-01" db="EMBL/GenBank/DDBJ databases">
        <title>Genomic characterization of Leptospira inadai serogroup Lyme isolated from captured rat in Brazil and comparative analysis with human reference strain.</title>
        <authorList>
            <person name="Moreno L.Z."/>
            <person name="Loureiro A.P."/>
            <person name="Miraglia F."/>
            <person name="Kremer F.S."/>
            <person name="Eslabao M.R."/>
            <person name="Dellagostin O.A."/>
            <person name="Lilenbaum W."/>
            <person name="Moreno A.M."/>
        </authorList>
    </citation>
    <scope>NUCLEOTIDE SEQUENCE [LARGE SCALE GENOMIC DNA]</scope>
    <source>
        <strain evidence="1">M34/99</strain>
    </source>
</reference>
<comment type="caution">
    <text evidence="1">The sequence shown here is derived from an EMBL/GenBank/DDBJ whole genome shotgun (WGS) entry which is preliminary data.</text>
</comment>
<evidence type="ECO:0000313" key="1">
    <source>
        <dbReference type="EMBL" id="PNV71494.1"/>
    </source>
</evidence>
<dbReference type="RefSeq" id="WP_010417546.1">
    <property type="nucleotide sequence ID" value="NZ_MCRM02000045.1"/>
</dbReference>
<evidence type="ECO:0008006" key="3">
    <source>
        <dbReference type="Google" id="ProtNLM"/>
    </source>
</evidence>
<gene>
    <name evidence="1" type="ORF">BES34_021390</name>
</gene>
<dbReference type="Proteomes" id="UP000094669">
    <property type="component" value="Unassembled WGS sequence"/>
</dbReference>
<dbReference type="EMBL" id="MCRM02000045">
    <property type="protein sequence ID" value="PNV71494.1"/>
    <property type="molecule type" value="Genomic_DNA"/>
</dbReference>
<name>A0ABX4YCI6_9LEPT</name>
<accession>A0ABX4YCI6</accession>
<proteinExistence type="predicted"/>
<protein>
    <recommendedName>
        <fullName evidence="3">Lipoprotein</fullName>
    </recommendedName>
</protein>
<dbReference type="PROSITE" id="PS51257">
    <property type="entry name" value="PROKAR_LIPOPROTEIN"/>
    <property type="match status" value="1"/>
</dbReference>
<sequence length="351" mass="36069">MKRTLMGLVLVPIALGLGFVACHKSNSNNSNGAGLLLAAIADQNQIGNSVGSGMNAISNANSGTTDSSGSGVAFYYPVPHRSYFENALISLQEFDATKFISSPLEATTYTLNCPKGGTAVRAPQGSDLTTAATVNVIWTYTNCAFGPGLQLNGTLENDWSSLAVASPPTQNGTVLNVASSLTISDPSIGASMTQSAVTNTLGTGVVNTNVNVAHTLNFTSATAYTINTNITRLATVFGKQIFSHTVTTPTPLSITFSQGGGTRTINSGVQSIKHNLANFTATLTYSSVVFSYKNCLPTSGSIAITVSGARSGSGTVTFSGGTATYTYTATTPNGSDKNESGTITLQGCSMN</sequence>